<gene>
    <name evidence="1" type="ORF">GGX14DRAFT_397370</name>
</gene>
<comment type="caution">
    <text evidence="1">The sequence shown here is derived from an EMBL/GenBank/DDBJ whole genome shotgun (WGS) entry which is preliminary data.</text>
</comment>
<accession>A0AAD6Y8Y3</accession>
<evidence type="ECO:0000313" key="1">
    <source>
        <dbReference type="EMBL" id="KAJ7206109.1"/>
    </source>
</evidence>
<evidence type="ECO:0000313" key="2">
    <source>
        <dbReference type="Proteomes" id="UP001219525"/>
    </source>
</evidence>
<protein>
    <submittedName>
        <fullName evidence="1">Uncharacterized protein</fullName>
    </submittedName>
</protein>
<dbReference type="EMBL" id="JARJCW010000041">
    <property type="protein sequence ID" value="KAJ7206109.1"/>
    <property type="molecule type" value="Genomic_DNA"/>
</dbReference>
<keyword evidence="2" id="KW-1185">Reference proteome</keyword>
<sequence>MACADGTILDMMEGAIKSQVDSASKVKYKLAQVTYKFIIARRGLNSQQEASETIWADSHESEEICFDHILLKLRVLACSLARSAGYFILAHLGVFETDLLTQNDSRTICTLHDMLQTAIGHRHIETVAKCSGVV</sequence>
<organism evidence="1 2">
    <name type="scientific">Mycena pura</name>
    <dbReference type="NCBI Taxonomy" id="153505"/>
    <lineage>
        <taxon>Eukaryota</taxon>
        <taxon>Fungi</taxon>
        <taxon>Dikarya</taxon>
        <taxon>Basidiomycota</taxon>
        <taxon>Agaricomycotina</taxon>
        <taxon>Agaricomycetes</taxon>
        <taxon>Agaricomycetidae</taxon>
        <taxon>Agaricales</taxon>
        <taxon>Marasmiineae</taxon>
        <taxon>Mycenaceae</taxon>
        <taxon>Mycena</taxon>
    </lineage>
</organism>
<proteinExistence type="predicted"/>
<name>A0AAD6Y8Y3_9AGAR</name>
<dbReference type="AlphaFoldDB" id="A0AAD6Y8Y3"/>
<reference evidence="1" key="1">
    <citation type="submission" date="2023-03" db="EMBL/GenBank/DDBJ databases">
        <title>Massive genome expansion in bonnet fungi (Mycena s.s.) driven by repeated elements and novel gene families across ecological guilds.</title>
        <authorList>
            <consortium name="Lawrence Berkeley National Laboratory"/>
            <person name="Harder C.B."/>
            <person name="Miyauchi S."/>
            <person name="Viragh M."/>
            <person name="Kuo A."/>
            <person name="Thoen E."/>
            <person name="Andreopoulos B."/>
            <person name="Lu D."/>
            <person name="Skrede I."/>
            <person name="Drula E."/>
            <person name="Henrissat B."/>
            <person name="Morin E."/>
            <person name="Kohler A."/>
            <person name="Barry K."/>
            <person name="LaButti K."/>
            <person name="Morin E."/>
            <person name="Salamov A."/>
            <person name="Lipzen A."/>
            <person name="Mereny Z."/>
            <person name="Hegedus B."/>
            <person name="Baldrian P."/>
            <person name="Stursova M."/>
            <person name="Weitz H."/>
            <person name="Taylor A."/>
            <person name="Grigoriev I.V."/>
            <person name="Nagy L.G."/>
            <person name="Martin F."/>
            <person name="Kauserud H."/>
        </authorList>
    </citation>
    <scope>NUCLEOTIDE SEQUENCE</scope>
    <source>
        <strain evidence="1">9144</strain>
    </source>
</reference>
<dbReference type="Proteomes" id="UP001219525">
    <property type="component" value="Unassembled WGS sequence"/>
</dbReference>